<dbReference type="Gene3D" id="3.20.170.30">
    <property type="match status" value="1"/>
</dbReference>
<organism evidence="6 7">
    <name type="scientific">Methanimicrococcus blatticola</name>
    <dbReference type="NCBI Taxonomy" id="91560"/>
    <lineage>
        <taxon>Archaea</taxon>
        <taxon>Methanobacteriati</taxon>
        <taxon>Methanobacteriota</taxon>
        <taxon>Stenosarchaea group</taxon>
        <taxon>Methanomicrobia</taxon>
        <taxon>Methanosarcinales</taxon>
        <taxon>Methanosarcinaceae</taxon>
        <taxon>Methanimicrococcus</taxon>
    </lineage>
</organism>
<evidence type="ECO:0000313" key="7">
    <source>
        <dbReference type="Proteomes" id="UP000294855"/>
    </source>
</evidence>
<dbReference type="InterPro" id="IPR022928">
    <property type="entry name" value="RNA_2'-PTrans_KptA"/>
</dbReference>
<dbReference type="EC" id="2.7.1.-" evidence="5"/>
<reference evidence="6 7" key="1">
    <citation type="submission" date="2019-03" db="EMBL/GenBank/DDBJ databases">
        <title>Genomic Encyclopedia of Type Strains, Phase IV (KMG-IV): sequencing the most valuable type-strain genomes for metagenomic binning, comparative biology and taxonomic classification.</title>
        <authorList>
            <person name="Goeker M."/>
        </authorList>
    </citation>
    <scope>NUCLEOTIDE SEQUENCE [LARGE SCALE GENOMIC DNA]</scope>
    <source>
        <strain evidence="6 7">DSM 13328</strain>
    </source>
</reference>
<dbReference type="EMBL" id="SNYS01000006">
    <property type="protein sequence ID" value="TDQ70139.1"/>
    <property type="molecule type" value="Genomic_DNA"/>
</dbReference>
<dbReference type="PANTHER" id="PTHR12684">
    <property type="entry name" value="PUTATIVE PHOSPHOTRANSFERASE"/>
    <property type="match status" value="1"/>
</dbReference>
<evidence type="ECO:0000313" key="6">
    <source>
        <dbReference type="EMBL" id="TDQ70139.1"/>
    </source>
</evidence>
<dbReference type="Gene3D" id="1.10.10.970">
    <property type="entry name" value="RNA 2'-phosphotransferase, Tpt1/KptA family, N-terminal domain"/>
    <property type="match status" value="1"/>
</dbReference>
<comment type="function">
    <text evidence="4 5">Removes the 2'-phosphate from RNA via an intermediate in which the phosphate is ADP-ribosylated by NAD followed by a presumed transesterification to release the RNA and generate ADP-ribose 1''-2''-cyclic phosphate (APPR&gt;P). May function as an ADP-ribosylase.</text>
</comment>
<protein>
    <recommendedName>
        <fullName evidence="5">Probable RNA 2'-phosphotransferase</fullName>
        <ecNumber evidence="5">2.7.1.-</ecNumber>
    </recommendedName>
</protein>
<dbReference type="InterPro" id="IPR042081">
    <property type="entry name" value="RNA_2'-PTrans_C"/>
</dbReference>
<keyword evidence="3 5" id="KW-0520">NAD</keyword>
<comment type="similarity">
    <text evidence="1 5">Belongs to the KptA/TPT1 family.</text>
</comment>
<dbReference type="GO" id="GO:0000215">
    <property type="term" value="F:tRNA 2'-phosphotransferase activity"/>
    <property type="evidence" value="ECO:0007669"/>
    <property type="project" value="TreeGrafter"/>
</dbReference>
<dbReference type="InterPro" id="IPR002745">
    <property type="entry name" value="Ptrans_KptA/Tpt1"/>
</dbReference>
<accession>A0A484F5S9</accession>
<dbReference type="PANTHER" id="PTHR12684:SF2">
    <property type="entry name" value="TRNA 2'-PHOSPHOTRANSFERASE 1"/>
    <property type="match status" value="1"/>
</dbReference>
<keyword evidence="7" id="KW-1185">Reference proteome</keyword>
<dbReference type="OrthoDB" id="24376at2157"/>
<dbReference type="GO" id="GO:0003950">
    <property type="term" value="F:NAD+ poly-ADP-ribosyltransferase activity"/>
    <property type="evidence" value="ECO:0007669"/>
    <property type="project" value="InterPro"/>
</dbReference>
<dbReference type="AlphaFoldDB" id="A0A484F5S9"/>
<comment type="caution">
    <text evidence="6">The sequence shown here is derived from an EMBL/GenBank/DDBJ whole genome shotgun (WGS) entry which is preliminary data.</text>
</comment>
<evidence type="ECO:0000256" key="2">
    <source>
        <dbReference type="ARBA" id="ARBA00022679"/>
    </source>
</evidence>
<dbReference type="InterPro" id="IPR042080">
    <property type="entry name" value="RNA_2'-PTrans_N"/>
</dbReference>
<dbReference type="NCBIfam" id="NF002015">
    <property type="entry name" value="PRK00819.1-5"/>
    <property type="match status" value="1"/>
</dbReference>
<dbReference type="GO" id="GO:0006388">
    <property type="term" value="P:tRNA splicing, via endonucleolytic cleavage and ligation"/>
    <property type="evidence" value="ECO:0007669"/>
    <property type="project" value="UniProtKB-UniRule"/>
</dbReference>
<proteinExistence type="inferred from homology"/>
<evidence type="ECO:0000256" key="4">
    <source>
        <dbReference type="ARBA" id="ARBA00025212"/>
    </source>
</evidence>
<evidence type="ECO:0000256" key="3">
    <source>
        <dbReference type="ARBA" id="ARBA00023027"/>
    </source>
</evidence>
<gene>
    <name evidence="5" type="primary">kptA</name>
    <name evidence="6" type="ORF">C7391_0478</name>
</gene>
<dbReference type="Proteomes" id="UP000294855">
    <property type="component" value="Unassembled WGS sequence"/>
</dbReference>
<name>A0A484F5S9_9EURY</name>
<dbReference type="Pfam" id="PF01885">
    <property type="entry name" value="PTS_2-RNA"/>
    <property type="match status" value="1"/>
</dbReference>
<evidence type="ECO:0000256" key="5">
    <source>
        <dbReference type="HAMAP-Rule" id="MF_00299"/>
    </source>
</evidence>
<dbReference type="RefSeq" id="WP_133516957.1">
    <property type="nucleotide sequence ID" value="NZ_JAHDUW010000005.1"/>
</dbReference>
<keyword evidence="2 5" id="KW-0808">Transferase</keyword>
<evidence type="ECO:0000256" key="1">
    <source>
        <dbReference type="ARBA" id="ARBA00009836"/>
    </source>
</evidence>
<dbReference type="HAMAP" id="MF_00299">
    <property type="entry name" value="KptA"/>
    <property type="match status" value="1"/>
</dbReference>
<dbReference type="SUPFAM" id="SSF56399">
    <property type="entry name" value="ADP-ribosylation"/>
    <property type="match status" value="1"/>
</dbReference>
<sequence>MIRRCEEHGCFRGEICPECDQEGQFILDEEREDRLGRFIAGALRHFPAKLGLSMYEDGWVSINALTAAAARKYKWPKKYHIYALVESDEKGRYEISGGKVRAVYGHSIDVNLDYPLYESEFAYYGVNPEEVDMILDEGILPVKQRYVHLSTTLEKAIEVAMIHSENPSIFKIDAAAAIDDGLNLMVANEDILLADEIPAEYILEIYE</sequence>